<name>A0A9X7J493_9FIRM</name>
<keyword evidence="4" id="KW-0411">Iron-sulfur</keyword>
<keyword evidence="3" id="KW-0408">Iron</keyword>
<dbReference type="GO" id="GO:0008616">
    <property type="term" value="P:tRNA queuosine(34) biosynthetic process"/>
    <property type="evidence" value="ECO:0007669"/>
    <property type="project" value="InterPro"/>
</dbReference>
<dbReference type="Gene3D" id="3.30.70.20">
    <property type="match status" value="1"/>
</dbReference>
<evidence type="ECO:0000256" key="1">
    <source>
        <dbReference type="ARBA" id="ARBA00022485"/>
    </source>
</evidence>
<evidence type="ECO:0000313" key="8">
    <source>
        <dbReference type="Proteomes" id="UP000239430"/>
    </source>
</evidence>
<keyword evidence="8" id="KW-1185">Reference proteome</keyword>
<dbReference type="EMBL" id="PVXL01000031">
    <property type="protein sequence ID" value="PRR74349.1"/>
    <property type="molecule type" value="Genomic_DNA"/>
</dbReference>
<protein>
    <submittedName>
        <fullName evidence="7">3-chloro-4-hydroxyphenylacetate reductive dehalogenase</fullName>
        <ecNumber evidence="7">3.8.1.-</ecNumber>
    </submittedName>
</protein>
<dbReference type="GO" id="GO:0051539">
    <property type="term" value="F:4 iron, 4 sulfur cluster binding"/>
    <property type="evidence" value="ECO:0007669"/>
    <property type="project" value="UniProtKB-KW"/>
</dbReference>
<dbReference type="GO" id="GO:0052693">
    <property type="term" value="F:epoxyqueuosine reductase activity"/>
    <property type="evidence" value="ECO:0007669"/>
    <property type="project" value="TreeGrafter"/>
</dbReference>
<evidence type="ECO:0000259" key="6">
    <source>
        <dbReference type="PROSITE" id="PS51379"/>
    </source>
</evidence>
<accession>A0A9X7J493</accession>
<dbReference type="SUPFAM" id="SSF54862">
    <property type="entry name" value="4Fe-4S ferredoxins"/>
    <property type="match status" value="1"/>
</dbReference>
<reference evidence="7 8" key="1">
    <citation type="submission" date="2018-03" db="EMBL/GenBank/DDBJ databases">
        <title>Genome sequence of Moorella stamsii DSM 26217.</title>
        <authorList>
            <person name="Poehlein A."/>
            <person name="Daniel R."/>
        </authorList>
    </citation>
    <scope>NUCLEOTIDE SEQUENCE [LARGE SCALE GENOMIC DNA]</scope>
    <source>
        <strain evidence="8">DSM 26217</strain>
    </source>
</reference>
<feature type="chain" id="PRO_5040868625" evidence="5">
    <location>
        <begin position="31"/>
        <end position="449"/>
    </location>
</feature>
<dbReference type="InterPro" id="IPR004453">
    <property type="entry name" value="QueG"/>
</dbReference>
<keyword evidence="5" id="KW-0732">Signal</keyword>
<dbReference type="PANTHER" id="PTHR30002:SF4">
    <property type="entry name" value="EPOXYQUEUOSINE REDUCTASE"/>
    <property type="match status" value="1"/>
</dbReference>
<organism evidence="7 8">
    <name type="scientific">Neomoorella stamsii</name>
    <dbReference type="NCBI Taxonomy" id="1266720"/>
    <lineage>
        <taxon>Bacteria</taxon>
        <taxon>Bacillati</taxon>
        <taxon>Bacillota</taxon>
        <taxon>Clostridia</taxon>
        <taxon>Neomoorellales</taxon>
        <taxon>Neomoorellaceae</taxon>
        <taxon>Neomoorella</taxon>
    </lineage>
</organism>
<keyword evidence="1" id="KW-0004">4Fe-4S</keyword>
<evidence type="ECO:0000313" key="7">
    <source>
        <dbReference type="EMBL" id="PRR74349.1"/>
    </source>
</evidence>
<dbReference type="PROSITE" id="PS51318">
    <property type="entry name" value="TAT"/>
    <property type="match status" value="1"/>
</dbReference>
<dbReference type="InterPro" id="IPR017896">
    <property type="entry name" value="4Fe4S_Fe-S-bd"/>
</dbReference>
<evidence type="ECO:0000256" key="5">
    <source>
        <dbReference type="SAM" id="SignalP"/>
    </source>
</evidence>
<dbReference type="InterPro" id="IPR017900">
    <property type="entry name" value="4Fe4S_Fe_S_CS"/>
</dbReference>
<evidence type="ECO:0000256" key="3">
    <source>
        <dbReference type="ARBA" id="ARBA00023004"/>
    </source>
</evidence>
<keyword evidence="2" id="KW-0479">Metal-binding</keyword>
<dbReference type="InterPro" id="IPR006311">
    <property type="entry name" value="TAT_signal"/>
</dbReference>
<feature type="domain" description="4Fe-4S ferredoxin-type" evidence="6">
    <location>
        <begin position="335"/>
        <end position="365"/>
    </location>
</feature>
<evidence type="ECO:0000256" key="4">
    <source>
        <dbReference type="ARBA" id="ARBA00023014"/>
    </source>
</evidence>
<keyword evidence="7" id="KW-0378">Hydrolase</keyword>
<dbReference type="PANTHER" id="PTHR30002">
    <property type="entry name" value="EPOXYQUEUOSINE REDUCTASE"/>
    <property type="match status" value="1"/>
</dbReference>
<dbReference type="GO" id="GO:0046872">
    <property type="term" value="F:metal ion binding"/>
    <property type="evidence" value="ECO:0007669"/>
    <property type="project" value="UniProtKB-KW"/>
</dbReference>
<dbReference type="EC" id="3.8.1.-" evidence="7"/>
<dbReference type="Proteomes" id="UP000239430">
    <property type="component" value="Unassembled WGS sequence"/>
</dbReference>
<dbReference type="GO" id="GO:0016787">
    <property type="term" value="F:hydrolase activity"/>
    <property type="evidence" value="ECO:0007669"/>
    <property type="project" value="UniProtKB-KW"/>
</dbReference>
<dbReference type="PROSITE" id="PS00198">
    <property type="entry name" value="4FE4S_FER_1"/>
    <property type="match status" value="1"/>
</dbReference>
<gene>
    <name evidence="7" type="primary">cprA</name>
    <name evidence="7" type="ORF">MOST_11110</name>
</gene>
<dbReference type="PROSITE" id="PS51379">
    <property type="entry name" value="4FE4S_FER_2"/>
    <property type="match status" value="1"/>
</dbReference>
<comment type="caution">
    <text evidence="7">The sequence shown here is derived from an EMBL/GenBank/DDBJ whole genome shotgun (WGS) entry which is preliminary data.</text>
</comment>
<dbReference type="Pfam" id="PF13484">
    <property type="entry name" value="Fer4_16"/>
    <property type="match status" value="1"/>
</dbReference>
<feature type="signal peptide" evidence="5">
    <location>
        <begin position="1"/>
        <end position="30"/>
    </location>
</feature>
<evidence type="ECO:0000256" key="2">
    <source>
        <dbReference type="ARBA" id="ARBA00022723"/>
    </source>
</evidence>
<sequence length="449" mass="50034">MERAKMDRRTFLKAMGLAGIVASVPEVALAAGAANIDPPYRTRASHGDEYRKVLPKAFYRTIENRPGYIGTTKIVGEIKPFEDAREHGFAQLVRRVAQKDWSGDWGAVIKEVVEEKAKLMAKFTPQQREDFLWSNAITMASDQWHVNLGPGRWESIPISKEKLELPPEIMTAKLKKVAKWYGIEQIGVCEIDESMRPFFYKIGRTQGTLRGGAPGFKDEGRPIPWPYPHKYCIVIGNFEDLQGTKANTGGLNNISVATECSDDDIYPLYLESIIRGLGYDARAQYIAGTEDFLQTPFAVKAGLGELGRNGQLVSPWGAHIRLAAVTTNMPLVPDRPIDFGLQEFCKTCKKCAENCPAGAISDANEPTNVNGTLRYEFDAKKCAKYRFVYGCATCAAVCPYSKPDNLVHSAGRVIGRNPAGARLLKTLDDFFYGRNPKPRDLERFAPWRL</sequence>
<proteinExistence type="predicted"/>
<dbReference type="AlphaFoldDB" id="A0A9X7J493"/>